<feature type="region of interest" description="Disordered" evidence="1">
    <location>
        <begin position="1"/>
        <end position="40"/>
    </location>
</feature>
<evidence type="ECO:0000256" key="1">
    <source>
        <dbReference type="SAM" id="MobiDB-lite"/>
    </source>
</evidence>
<protein>
    <submittedName>
        <fullName evidence="2">Uncharacterized protein</fullName>
    </submittedName>
</protein>
<dbReference type="AlphaFoldDB" id="A0A6J4UAW5"/>
<organism evidence="2">
    <name type="scientific">uncultured Thermomicrobiales bacterium</name>
    <dbReference type="NCBI Taxonomy" id="1645740"/>
    <lineage>
        <taxon>Bacteria</taxon>
        <taxon>Pseudomonadati</taxon>
        <taxon>Thermomicrobiota</taxon>
        <taxon>Thermomicrobia</taxon>
        <taxon>Thermomicrobiales</taxon>
        <taxon>environmental samples</taxon>
    </lineage>
</organism>
<dbReference type="EMBL" id="CADCWJ010000109">
    <property type="protein sequence ID" value="CAA9545494.1"/>
    <property type="molecule type" value="Genomic_DNA"/>
</dbReference>
<gene>
    <name evidence="2" type="ORF">AVDCRST_MAG87-434</name>
</gene>
<proteinExistence type="predicted"/>
<evidence type="ECO:0000313" key="2">
    <source>
        <dbReference type="EMBL" id="CAA9545494.1"/>
    </source>
</evidence>
<name>A0A6J4UAW5_9BACT</name>
<feature type="compositionally biased region" description="Basic residues" evidence="1">
    <location>
        <begin position="1"/>
        <end position="10"/>
    </location>
</feature>
<accession>A0A6J4UAW5</accession>
<feature type="compositionally biased region" description="Basic residues" evidence="1">
    <location>
        <begin position="31"/>
        <end position="40"/>
    </location>
</feature>
<sequence>HSRPGHRRGHRGEAPQRSHRRHPLGLPRPLHPLRQHGARV</sequence>
<reference evidence="2" key="1">
    <citation type="submission" date="2020-02" db="EMBL/GenBank/DDBJ databases">
        <authorList>
            <person name="Meier V. D."/>
        </authorList>
    </citation>
    <scope>NUCLEOTIDE SEQUENCE</scope>
    <source>
        <strain evidence="2">AVDCRST_MAG87</strain>
    </source>
</reference>
<feature type="non-terminal residue" evidence="2">
    <location>
        <position position="40"/>
    </location>
</feature>
<feature type="non-terminal residue" evidence="2">
    <location>
        <position position="1"/>
    </location>
</feature>